<dbReference type="OrthoDB" id="5835829at2759"/>
<reference evidence="4" key="1">
    <citation type="submission" date="2016-06" db="EMBL/GenBank/DDBJ databases">
        <title>Parallel loss of symbiosis genes in relatives of nitrogen-fixing non-legume Parasponia.</title>
        <authorList>
            <person name="Van Velzen R."/>
            <person name="Holmer R."/>
            <person name="Bu F."/>
            <person name="Rutten L."/>
            <person name="Van Zeijl A."/>
            <person name="Liu W."/>
            <person name="Santuari L."/>
            <person name="Cao Q."/>
            <person name="Sharma T."/>
            <person name="Shen D."/>
            <person name="Roswanjaya Y."/>
            <person name="Wardhani T."/>
            <person name="Kalhor M.S."/>
            <person name="Jansen J."/>
            <person name="Van den Hoogen J."/>
            <person name="Gungor B."/>
            <person name="Hartog M."/>
            <person name="Hontelez J."/>
            <person name="Verver J."/>
            <person name="Yang W.-C."/>
            <person name="Schijlen E."/>
            <person name="Repin R."/>
            <person name="Schilthuizen M."/>
            <person name="Schranz E."/>
            <person name="Heidstra R."/>
            <person name="Miyata K."/>
            <person name="Fedorova E."/>
            <person name="Kohlen W."/>
            <person name="Bisseling T."/>
            <person name="Smit S."/>
            <person name="Geurts R."/>
        </authorList>
    </citation>
    <scope>NUCLEOTIDE SEQUENCE [LARGE SCALE GENOMIC DNA]</scope>
    <source>
        <strain evidence="4">cv. WU1-14</strain>
    </source>
</reference>
<dbReference type="Gene3D" id="3.40.50.2000">
    <property type="entry name" value="Glycogen Phosphorylase B"/>
    <property type="match status" value="1"/>
</dbReference>
<evidence type="ECO:0000256" key="2">
    <source>
        <dbReference type="ARBA" id="ARBA00022676"/>
    </source>
</evidence>
<dbReference type="STRING" id="3476.A0A2P5BFZ0"/>
<comment type="similarity">
    <text evidence="1">Belongs to the UDP-glycosyltransferase family.</text>
</comment>
<keyword evidence="2" id="KW-0328">Glycosyltransferase</keyword>
<keyword evidence="4" id="KW-1185">Reference proteome</keyword>
<dbReference type="PANTHER" id="PTHR48047:SF118">
    <property type="entry name" value="HEXOSYLTRANSFERASE-RELATED"/>
    <property type="match status" value="1"/>
</dbReference>
<protein>
    <submittedName>
        <fullName evidence="3">UDP-glucuronosyl/UDP-glucosyltransferase</fullName>
    </submittedName>
</protein>
<gene>
    <name evidence="3" type="ORF">PanWU01x14_242360</name>
</gene>
<dbReference type="Proteomes" id="UP000237105">
    <property type="component" value="Unassembled WGS sequence"/>
</dbReference>
<dbReference type="SUPFAM" id="SSF53756">
    <property type="entry name" value="UDP-Glycosyltransferase/glycogen phosphorylase"/>
    <property type="match status" value="1"/>
</dbReference>
<dbReference type="PANTHER" id="PTHR48047">
    <property type="entry name" value="GLYCOSYLTRANSFERASE"/>
    <property type="match status" value="1"/>
</dbReference>
<accession>A0A2P5BFZ0</accession>
<dbReference type="GO" id="GO:0035251">
    <property type="term" value="F:UDP-glucosyltransferase activity"/>
    <property type="evidence" value="ECO:0007669"/>
    <property type="project" value="TreeGrafter"/>
</dbReference>
<name>A0A2P5BFZ0_PARAD</name>
<proteinExistence type="inferred from homology"/>
<organism evidence="3 4">
    <name type="scientific">Parasponia andersonii</name>
    <name type="common">Sponia andersonii</name>
    <dbReference type="NCBI Taxonomy" id="3476"/>
    <lineage>
        <taxon>Eukaryota</taxon>
        <taxon>Viridiplantae</taxon>
        <taxon>Streptophyta</taxon>
        <taxon>Embryophyta</taxon>
        <taxon>Tracheophyta</taxon>
        <taxon>Spermatophyta</taxon>
        <taxon>Magnoliopsida</taxon>
        <taxon>eudicotyledons</taxon>
        <taxon>Gunneridae</taxon>
        <taxon>Pentapetalae</taxon>
        <taxon>rosids</taxon>
        <taxon>fabids</taxon>
        <taxon>Rosales</taxon>
        <taxon>Cannabaceae</taxon>
        <taxon>Parasponia</taxon>
    </lineage>
</organism>
<dbReference type="EMBL" id="JXTB01000290">
    <property type="protein sequence ID" value="PON47714.1"/>
    <property type="molecule type" value="Genomic_DNA"/>
</dbReference>
<dbReference type="AlphaFoldDB" id="A0A2P5BFZ0"/>
<evidence type="ECO:0000313" key="3">
    <source>
        <dbReference type="EMBL" id="PON47714.1"/>
    </source>
</evidence>
<comment type="caution">
    <text evidence="3">The sequence shown here is derived from an EMBL/GenBank/DDBJ whole genome shotgun (WGS) entry which is preliminary data.</text>
</comment>
<evidence type="ECO:0000256" key="1">
    <source>
        <dbReference type="ARBA" id="ARBA00009995"/>
    </source>
</evidence>
<sequence>MSNTTLRKETAHVLVYPTFGAGHFYATLELTRQLLTRGIVVTLVVTANDLSSPKVEQLLSDYPPSSFQPLVLPTYEFTDMGPTRNFIFANVRGQRELHYPALLNWFKSQPSPPPVAIISDCLLGWTNHLANEIGVPRLLFSPCGACPVAVINSLWRDLPKRDNPDDVEFPITISRVPNSQTYPWWQIPDPYEDYKEGDPDSEFFRSSELGNVESWGVGEL</sequence>
<keyword evidence="3" id="KW-0808">Transferase</keyword>
<evidence type="ECO:0000313" key="4">
    <source>
        <dbReference type="Proteomes" id="UP000237105"/>
    </source>
</evidence>